<evidence type="ECO:0000313" key="2">
    <source>
        <dbReference type="Proteomes" id="UP000019763"/>
    </source>
</evidence>
<proteinExistence type="predicted"/>
<name>A0A023BAG0_GRENI</name>
<protein>
    <submittedName>
        <fullName evidence="1">Uncharacterized protein</fullName>
    </submittedName>
</protein>
<dbReference type="VEuPathDB" id="CryptoDB:GNI_039540"/>
<dbReference type="EMBL" id="AFNH02000304">
    <property type="protein sequence ID" value="EZG78224.1"/>
    <property type="molecule type" value="Genomic_DNA"/>
</dbReference>
<reference evidence="1" key="1">
    <citation type="submission" date="2013-12" db="EMBL/GenBank/DDBJ databases">
        <authorList>
            <person name="Omoto C.K."/>
            <person name="Sibley D."/>
            <person name="Venepally P."/>
            <person name="Hadjithomas M."/>
            <person name="Karamycheva S."/>
            <person name="Brunk B."/>
            <person name="Roos D."/>
            <person name="Caler E."/>
            <person name="Lorenzi H."/>
        </authorList>
    </citation>
    <scope>NUCLEOTIDE SEQUENCE</scope>
</reference>
<gene>
    <name evidence="1" type="ORF">GNI_039540</name>
</gene>
<dbReference type="GeneID" id="22911514"/>
<dbReference type="AlphaFoldDB" id="A0A023BAG0"/>
<keyword evidence="2" id="KW-1185">Reference proteome</keyword>
<accession>A0A023BAG0</accession>
<organism evidence="1 2">
    <name type="scientific">Gregarina niphandrodes</name>
    <name type="common">Septate eugregarine</name>
    <dbReference type="NCBI Taxonomy" id="110365"/>
    <lineage>
        <taxon>Eukaryota</taxon>
        <taxon>Sar</taxon>
        <taxon>Alveolata</taxon>
        <taxon>Apicomplexa</taxon>
        <taxon>Conoidasida</taxon>
        <taxon>Gregarinasina</taxon>
        <taxon>Eugregarinorida</taxon>
        <taxon>Gregarinidae</taxon>
        <taxon>Gregarina</taxon>
    </lineage>
</organism>
<dbReference type="RefSeq" id="XP_011129392.1">
    <property type="nucleotide sequence ID" value="XM_011131090.1"/>
</dbReference>
<dbReference type="Proteomes" id="UP000019763">
    <property type="component" value="Unassembled WGS sequence"/>
</dbReference>
<evidence type="ECO:0000313" key="1">
    <source>
        <dbReference type="EMBL" id="EZG78224.1"/>
    </source>
</evidence>
<sequence length="481" mass="54043">MKTIQCNPAEFGSGIVGVLAVSTRSQASALLNTSCAGPSISTEGQQEGGRATAVEASEWARDIWRHSIGQDLKSHFAKNRRRPVSLFQYVKEQCSMPGPADEVPQVPFLTRRQVEEYEQRHAHPAALKWLHHCDHRFSPQYTAEVGLQGLRPGFNVTSYDSDIFKGRDRIKTDPGETYPEGLEGSGRIQRSVPALVLWAYFTDERAKMPFAQRLRNLSVLMRWYPAEVTSLVVGEFLRQLESRTLKFPTGERLLQNRVALWLSGYRDAGNSAVKQSMVTHLAKYLEAVKQDAHETVTPEWTTYTSLRRTHRDATSKRFDILTRRYTQAYEACKDRLLSAYFPVASPGVSSLPEALSAAEHVPQFPVGGVSKISKFDDYQDYELRQWAWMEELLVRTLLDKLVSHHATKTGQDRNVVAQALRGPNRFALAVSQDEIRSMYSEVLTTVATRAAAEQAHDYGCRILCAATTSFCSPPEIKTASL</sequence>
<comment type="caution">
    <text evidence="1">The sequence shown here is derived from an EMBL/GenBank/DDBJ whole genome shotgun (WGS) entry which is preliminary data.</text>
</comment>